<dbReference type="GO" id="GO:0003723">
    <property type="term" value="F:RNA binding"/>
    <property type="evidence" value="ECO:0007669"/>
    <property type="project" value="InterPro"/>
</dbReference>
<dbReference type="Gene3D" id="3.30.2350.10">
    <property type="entry name" value="Pseudouridine synthase"/>
    <property type="match status" value="1"/>
</dbReference>
<dbReference type="VEuPathDB" id="TriTrypDB:BSAL_37245"/>
<organism evidence="2 3">
    <name type="scientific">Bodo saltans</name>
    <name type="common">Flagellated protozoan</name>
    <dbReference type="NCBI Taxonomy" id="75058"/>
    <lineage>
        <taxon>Eukaryota</taxon>
        <taxon>Discoba</taxon>
        <taxon>Euglenozoa</taxon>
        <taxon>Kinetoplastea</taxon>
        <taxon>Metakinetoplastina</taxon>
        <taxon>Eubodonida</taxon>
        <taxon>Bodonidae</taxon>
        <taxon>Bodo</taxon>
    </lineage>
</organism>
<dbReference type="CDD" id="cd02869">
    <property type="entry name" value="PseudoU_synth_RluA_like"/>
    <property type="match status" value="1"/>
</dbReference>
<proteinExistence type="predicted"/>
<dbReference type="PANTHER" id="PTHR21600:SF90">
    <property type="entry name" value="PSEUDOURIDINE SYNTHASE RSUA_RLUA-LIKE DOMAIN-CONTAINING PROTEIN"/>
    <property type="match status" value="1"/>
</dbReference>
<dbReference type="InterPro" id="IPR050188">
    <property type="entry name" value="RluA_PseudoU_synthase"/>
</dbReference>
<dbReference type="OrthoDB" id="418349at2759"/>
<dbReference type="EMBL" id="CYKH01002042">
    <property type="protein sequence ID" value="CUG92427.1"/>
    <property type="molecule type" value="Genomic_DNA"/>
</dbReference>
<accession>A0A0S4JPK1</accession>
<dbReference type="Pfam" id="PF00849">
    <property type="entry name" value="PseudoU_synth_2"/>
    <property type="match status" value="1"/>
</dbReference>
<dbReference type="InterPro" id="IPR020103">
    <property type="entry name" value="PsdUridine_synth_cat_dom_sf"/>
</dbReference>
<dbReference type="InterPro" id="IPR006145">
    <property type="entry name" value="PsdUridine_synth_RsuA/RluA"/>
</dbReference>
<evidence type="ECO:0000313" key="3">
    <source>
        <dbReference type="Proteomes" id="UP000051952"/>
    </source>
</evidence>
<dbReference type="Proteomes" id="UP000051952">
    <property type="component" value="Unassembled WGS sequence"/>
</dbReference>
<sequence>MLVLKKHLVDRTLRTSLKQIEREFQAQRLFVLAPLRNEFHHDADATHGVLMASETITRHLQTLDIARRAEFCESLNHFVLSTEHSVTVPSSLQEQIAVIAPQQPFFVKGPVPHVVSELRRRAQRYLGVHCGRCIAEEGLDAVEKRIESLLSSPPLLSDAFQCGVYHGMILALCDTDPAMAHAVSLNGDLPPINTAVAVALARVPKIEGTDMSQLSELASAFSAKDALVPSWATVATALALRARKIHWDASLPQPVRGAALSALKSLSASYRVDPTVVFASNVMSIQEWAVAQSGSSGATSVAAEERVLQKLIQLQASLKSVTANAVGHIVMSDVERPWVSHLVAQREEDALVWHSDLHTILEDPKRWLVDSRQLRAYAELLPEITCHHSSFSAFLDECGECYLGEQPDSIRFSLQDTRPTSNGVLPELAKHEAQAILLALAPVSSYWMTLIKKHFDNVTMTKSTDGLAWLVEVRLPAVHEAAQHTDGAPLPEIVFEDKDIVAFNKPAGLPVSRHALCCSQRGGAPFTDLSSILLKSDRFPMFKPESGVFRGGQLHRLDLDTTGVILYAKTEHAMRSLRHQIGTSAEYGSYPKCYTALCRVLESDLSAIKMAGVIHDSHDSRITTRYSVLEFFKAPRVALVECRIQQGKKHQIRRHLASIGMPILHDVDYGGAACTTPLMDRVALHASGITFVHPTRRTPLHIAATLPADMTDALRILHNSSRK</sequence>
<dbReference type="PANTHER" id="PTHR21600">
    <property type="entry name" value="MITOCHONDRIAL RNA PSEUDOURIDINE SYNTHASE"/>
    <property type="match status" value="1"/>
</dbReference>
<keyword evidence="3" id="KW-1185">Reference proteome</keyword>
<gene>
    <name evidence="2" type="ORF">BSAL_37245</name>
</gene>
<dbReference type="AlphaFoldDB" id="A0A0S4JPK1"/>
<evidence type="ECO:0000259" key="1">
    <source>
        <dbReference type="Pfam" id="PF00849"/>
    </source>
</evidence>
<reference evidence="3" key="1">
    <citation type="submission" date="2015-09" db="EMBL/GenBank/DDBJ databases">
        <authorList>
            <consortium name="Pathogen Informatics"/>
        </authorList>
    </citation>
    <scope>NUCLEOTIDE SEQUENCE [LARGE SCALE GENOMIC DNA]</scope>
    <source>
        <strain evidence="3">Lake Konstanz</strain>
    </source>
</reference>
<name>A0A0S4JPK1_BODSA</name>
<evidence type="ECO:0000313" key="2">
    <source>
        <dbReference type="EMBL" id="CUG92427.1"/>
    </source>
</evidence>
<dbReference type="GO" id="GO:0000455">
    <property type="term" value="P:enzyme-directed rRNA pseudouridine synthesis"/>
    <property type="evidence" value="ECO:0007669"/>
    <property type="project" value="TreeGrafter"/>
</dbReference>
<feature type="domain" description="Pseudouridine synthase RsuA/RluA-like" evidence="1">
    <location>
        <begin position="500"/>
        <end position="658"/>
    </location>
</feature>
<protein>
    <recommendedName>
        <fullName evidence="1">Pseudouridine synthase RsuA/RluA-like domain-containing protein</fullName>
    </recommendedName>
</protein>
<dbReference type="GO" id="GO:0009982">
    <property type="term" value="F:pseudouridine synthase activity"/>
    <property type="evidence" value="ECO:0007669"/>
    <property type="project" value="InterPro"/>
</dbReference>
<dbReference type="SUPFAM" id="SSF55120">
    <property type="entry name" value="Pseudouridine synthase"/>
    <property type="match status" value="1"/>
</dbReference>